<dbReference type="Proteomes" id="UP000237752">
    <property type="component" value="Unassembled WGS sequence"/>
</dbReference>
<organism evidence="5 6">
    <name type="scientific">Antricoccus suffuscus</name>
    <dbReference type="NCBI Taxonomy" id="1629062"/>
    <lineage>
        <taxon>Bacteria</taxon>
        <taxon>Bacillati</taxon>
        <taxon>Actinomycetota</taxon>
        <taxon>Actinomycetes</taxon>
        <taxon>Geodermatophilales</taxon>
        <taxon>Antricoccaceae</taxon>
        <taxon>Antricoccus</taxon>
    </lineage>
</organism>
<feature type="domain" description="AMP-binding enzyme C-terminal" evidence="4">
    <location>
        <begin position="419"/>
        <end position="497"/>
    </location>
</feature>
<dbReference type="InterPro" id="IPR042099">
    <property type="entry name" value="ANL_N_sf"/>
</dbReference>
<evidence type="ECO:0000256" key="2">
    <source>
        <dbReference type="ARBA" id="ARBA00022598"/>
    </source>
</evidence>
<gene>
    <name evidence="5" type="ORF">CLV47_104154</name>
</gene>
<dbReference type="PANTHER" id="PTHR24096:SF323">
    <property type="entry name" value="BLR3536 PROTEIN"/>
    <property type="match status" value="1"/>
</dbReference>
<comment type="similarity">
    <text evidence="1">Belongs to the ATP-dependent AMP-binding enzyme family.</text>
</comment>
<dbReference type="EMBL" id="PVUE01000004">
    <property type="protein sequence ID" value="PRZ42806.1"/>
    <property type="molecule type" value="Genomic_DNA"/>
</dbReference>
<dbReference type="Gene3D" id="3.40.50.12780">
    <property type="entry name" value="N-terminal domain of ligase-like"/>
    <property type="match status" value="1"/>
</dbReference>
<dbReference type="PANTHER" id="PTHR24096">
    <property type="entry name" value="LONG-CHAIN-FATTY-ACID--COA LIGASE"/>
    <property type="match status" value="1"/>
</dbReference>
<proteinExistence type="inferred from homology"/>
<dbReference type="GO" id="GO:0016405">
    <property type="term" value="F:CoA-ligase activity"/>
    <property type="evidence" value="ECO:0007669"/>
    <property type="project" value="TreeGrafter"/>
</dbReference>
<accession>A0A2T1A2J0</accession>
<evidence type="ECO:0000259" key="3">
    <source>
        <dbReference type="Pfam" id="PF00501"/>
    </source>
</evidence>
<dbReference type="SUPFAM" id="SSF56801">
    <property type="entry name" value="Acetyl-CoA synthetase-like"/>
    <property type="match status" value="1"/>
</dbReference>
<evidence type="ECO:0000256" key="1">
    <source>
        <dbReference type="ARBA" id="ARBA00006432"/>
    </source>
</evidence>
<dbReference type="InterPro" id="IPR025110">
    <property type="entry name" value="AMP-bd_C"/>
</dbReference>
<dbReference type="AlphaFoldDB" id="A0A2T1A2J0"/>
<keyword evidence="2" id="KW-0436">Ligase</keyword>
<feature type="domain" description="AMP-dependent synthetase/ligase" evidence="3">
    <location>
        <begin position="5"/>
        <end position="362"/>
    </location>
</feature>
<name>A0A2T1A2J0_9ACTN</name>
<dbReference type="InterPro" id="IPR045851">
    <property type="entry name" value="AMP-bd_C_sf"/>
</dbReference>
<dbReference type="Gene3D" id="3.30.300.30">
    <property type="match status" value="1"/>
</dbReference>
<evidence type="ECO:0000313" key="5">
    <source>
        <dbReference type="EMBL" id="PRZ42806.1"/>
    </source>
</evidence>
<dbReference type="Pfam" id="PF13193">
    <property type="entry name" value="AMP-binding_C"/>
    <property type="match status" value="1"/>
</dbReference>
<sequence length="511" mass="56271">MYAAEHARNTPDKPAVIMAGSGEVITYADFEGRANQVAQLLRGLGLKSLDHIALLMYNTSTNIICKGAAERTGLRYVCVNSHLKVDEVAYIINDSESRIVVLGAELLEMARDLPAMCSGVERWIVSETGGLEAPFESFEALIAPYPKEPIDDERLGVALLYSSGTTGRPKGIERPLPDGHPQDTLPVYAFVDMIFRLTADMTYLSTAPLYHSAPHGALSGAIRLGATSIVMERFDPEQFLALVEKYKITTTQVVPTMLARIMRLPEDVLSSYDVSTLKTIVHGAAPCPPQLKQAIIDRWGPVMYEYYGATEGHGLTMSDSEEWLARPGTVGKPVLGELVIRDDEGNDCPPGKEGVIWFRGATSFYYKDDPERTAEATDEDGTMATVEDVGYVDEDGYLYLTDRKTHMIISGGVNIYPQEVEDLILSHPEILDAAVIGVPDDDLGEQVKAVVIRTESDKSDADLERELIDYCTQRVADFKSPRTVDFVESLPRTPTGKLLKKALRATYWPAK</sequence>
<protein>
    <submittedName>
        <fullName evidence="5">Fatty-acyl-CoA synthase/long-chain acyl-CoA synthetase</fullName>
    </submittedName>
</protein>
<dbReference type="OrthoDB" id="9803968at2"/>
<dbReference type="FunFam" id="3.30.300.30:FF:000008">
    <property type="entry name" value="2,3-dihydroxybenzoate-AMP ligase"/>
    <property type="match status" value="1"/>
</dbReference>
<dbReference type="RefSeq" id="WP_106348339.1">
    <property type="nucleotide sequence ID" value="NZ_PVUE01000004.1"/>
</dbReference>
<keyword evidence="6" id="KW-1185">Reference proteome</keyword>
<reference evidence="5 6" key="1">
    <citation type="submission" date="2018-03" db="EMBL/GenBank/DDBJ databases">
        <title>Genomic Encyclopedia of Archaeal and Bacterial Type Strains, Phase II (KMG-II): from individual species to whole genera.</title>
        <authorList>
            <person name="Goeker M."/>
        </authorList>
    </citation>
    <scope>NUCLEOTIDE SEQUENCE [LARGE SCALE GENOMIC DNA]</scope>
    <source>
        <strain evidence="5 6">DSM 100065</strain>
    </source>
</reference>
<comment type="caution">
    <text evidence="5">The sequence shown here is derived from an EMBL/GenBank/DDBJ whole genome shotgun (WGS) entry which is preliminary data.</text>
</comment>
<dbReference type="InterPro" id="IPR020845">
    <property type="entry name" value="AMP-binding_CS"/>
</dbReference>
<dbReference type="InterPro" id="IPR000873">
    <property type="entry name" value="AMP-dep_synth/lig_dom"/>
</dbReference>
<evidence type="ECO:0000313" key="6">
    <source>
        <dbReference type="Proteomes" id="UP000237752"/>
    </source>
</evidence>
<dbReference type="PROSITE" id="PS00455">
    <property type="entry name" value="AMP_BINDING"/>
    <property type="match status" value="1"/>
</dbReference>
<evidence type="ECO:0000259" key="4">
    <source>
        <dbReference type="Pfam" id="PF13193"/>
    </source>
</evidence>
<dbReference type="Pfam" id="PF00501">
    <property type="entry name" value="AMP-binding"/>
    <property type="match status" value="1"/>
</dbReference>